<sequence length="153" mass="17129">MVELGLILVVSLAIVVSVVIIRRAPERRGKPVENTVLSDVRLNSEFQEELRSLAWQGHTEQAIKLLRKHSKLETHEATLVVQELMVGRVFPQAETSTQTESGGQSSAVIDDHLLRRLNALVEQDPFTRTAAIQLLRDHTGMSVKEAKRFIDAL</sequence>
<name>A0A6L9SFL9_9ACTN</name>
<dbReference type="Proteomes" id="UP000475214">
    <property type="component" value="Unassembled WGS sequence"/>
</dbReference>
<proteinExistence type="predicted"/>
<evidence type="ECO:0000256" key="1">
    <source>
        <dbReference type="SAM" id="Phobius"/>
    </source>
</evidence>
<reference evidence="2 3" key="1">
    <citation type="submission" date="2020-02" db="EMBL/GenBank/DDBJ databases">
        <authorList>
            <person name="Li X.-J."/>
            <person name="Han X.-M."/>
        </authorList>
    </citation>
    <scope>NUCLEOTIDE SEQUENCE [LARGE SCALE GENOMIC DNA]</scope>
    <source>
        <strain evidence="2 3">CCTCC AB 2017055</strain>
    </source>
</reference>
<organism evidence="2 3">
    <name type="scientific">Phytoactinopolyspora halotolerans</name>
    <dbReference type="NCBI Taxonomy" id="1981512"/>
    <lineage>
        <taxon>Bacteria</taxon>
        <taxon>Bacillati</taxon>
        <taxon>Actinomycetota</taxon>
        <taxon>Actinomycetes</taxon>
        <taxon>Jiangellales</taxon>
        <taxon>Jiangellaceae</taxon>
        <taxon>Phytoactinopolyspora</taxon>
    </lineage>
</organism>
<gene>
    <name evidence="2" type="ORF">G1H10_28095</name>
</gene>
<dbReference type="RefSeq" id="WP_163744202.1">
    <property type="nucleotide sequence ID" value="NZ_JAAGOA010000028.1"/>
</dbReference>
<accession>A0A6L9SFL9</accession>
<dbReference type="AlphaFoldDB" id="A0A6L9SFL9"/>
<evidence type="ECO:0000313" key="2">
    <source>
        <dbReference type="EMBL" id="NEE04036.1"/>
    </source>
</evidence>
<comment type="caution">
    <text evidence="2">The sequence shown here is derived from an EMBL/GenBank/DDBJ whole genome shotgun (WGS) entry which is preliminary data.</text>
</comment>
<dbReference type="EMBL" id="JAAGOA010000028">
    <property type="protein sequence ID" value="NEE04036.1"/>
    <property type="molecule type" value="Genomic_DNA"/>
</dbReference>
<evidence type="ECO:0008006" key="4">
    <source>
        <dbReference type="Google" id="ProtNLM"/>
    </source>
</evidence>
<keyword evidence="1" id="KW-1133">Transmembrane helix</keyword>
<keyword evidence="1" id="KW-0472">Membrane</keyword>
<keyword evidence="3" id="KW-1185">Reference proteome</keyword>
<feature type="transmembrane region" description="Helical" evidence="1">
    <location>
        <begin position="6"/>
        <end position="24"/>
    </location>
</feature>
<keyword evidence="1" id="KW-0812">Transmembrane</keyword>
<evidence type="ECO:0000313" key="3">
    <source>
        <dbReference type="Proteomes" id="UP000475214"/>
    </source>
</evidence>
<protein>
    <recommendedName>
        <fullName evidence="4">Ribosomal protein L7/L12 C-terminal domain-containing protein</fullName>
    </recommendedName>
</protein>